<keyword evidence="3" id="KW-0156">Chromatin regulator</keyword>
<dbReference type="PROSITE" id="PS52014">
    <property type="entry name" value="SAMD1_WH"/>
    <property type="match status" value="1"/>
</dbReference>
<dbReference type="GO" id="GO:0003677">
    <property type="term" value="F:DNA binding"/>
    <property type="evidence" value="ECO:0007669"/>
    <property type="project" value="InterPro"/>
</dbReference>
<dbReference type="EMBL" id="GL732534">
    <property type="protein sequence ID" value="EFX84512.1"/>
    <property type="molecule type" value="Genomic_DNA"/>
</dbReference>
<evidence type="ECO:0000313" key="7">
    <source>
        <dbReference type="Proteomes" id="UP000000305"/>
    </source>
</evidence>
<sequence length="70" mass="8246">EKKYEYVIQAIEHLKHRKARPDLEGIKNYAFRRHGIDPVTCCADVDELIENEQIIKVEFKGRTSYRNAAK</sequence>
<evidence type="ECO:0000256" key="4">
    <source>
        <dbReference type="ARBA" id="ARBA00023242"/>
    </source>
</evidence>
<evidence type="ECO:0000256" key="2">
    <source>
        <dbReference type="ARBA" id="ARBA00022553"/>
    </source>
</evidence>
<keyword evidence="4" id="KW-0539">Nucleus</keyword>
<dbReference type="InterPro" id="IPR048589">
    <property type="entry name" value="SAMD1-like_WH"/>
</dbReference>
<name>E9G7P5_DAPPU</name>
<dbReference type="OrthoDB" id="10004495at2759"/>
<evidence type="ECO:0000313" key="6">
    <source>
        <dbReference type="EMBL" id="EFX84512.1"/>
    </source>
</evidence>
<feature type="non-terminal residue" evidence="6">
    <location>
        <position position="1"/>
    </location>
</feature>
<evidence type="ECO:0000256" key="3">
    <source>
        <dbReference type="ARBA" id="ARBA00022853"/>
    </source>
</evidence>
<dbReference type="GO" id="GO:0005634">
    <property type="term" value="C:nucleus"/>
    <property type="evidence" value="ECO:0007669"/>
    <property type="project" value="UniProtKB-SubCell"/>
</dbReference>
<evidence type="ECO:0000256" key="1">
    <source>
        <dbReference type="ARBA" id="ARBA00004123"/>
    </source>
</evidence>
<dbReference type="HOGENOM" id="CLU_2765077_0_0_1"/>
<feature type="domain" description="SAMD1-like winged helix (WH)" evidence="5">
    <location>
        <begin position="1"/>
        <end position="70"/>
    </location>
</feature>
<reference evidence="6 7" key="1">
    <citation type="journal article" date="2011" name="Science">
        <title>The ecoresponsive genome of Daphnia pulex.</title>
        <authorList>
            <person name="Colbourne J.K."/>
            <person name="Pfrender M.E."/>
            <person name="Gilbert D."/>
            <person name="Thomas W.K."/>
            <person name="Tucker A."/>
            <person name="Oakley T.H."/>
            <person name="Tokishita S."/>
            <person name="Aerts A."/>
            <person name="Arnold G.J."/>
            <person name="Basu M.K."/>
            <person name="Bauer D.J."/>
            <person name="Caceres C.E."/>
            <person name="Carmel L."/>
            <person name="Casola C."/>
            <person name="Choi J.H."/>
            <person name="Detter J.C."/>
            <person name="Dong Q."/>
            <person name="Dusheyko S."/>
            <person name="Eads B.D."/>
            <person name="Frohlich T."/>
            <person name="Geiler-Samerotte K.A."/>
            <person name="Gerlach D."/>
            <person name="Hatcher P."/>
            <person name="Jogdeo S."/>
            <person name="Krijgsveld J."/>
            <person name="Kriventseva E.V."/>
            <person name="Kultz D."/>
            <person name="Laforsch C."/>
            <person name="Lindquist E."/>
            <person name="Lopez J."/>
            <person name="Manak J.R."/>
            <person name="Muller J."/>
            <person name="Pangilinan J."/>
            <person name="Patwardhan R.P."/>
            <person name="Pitluck S."/>
            <person name="Pritham E.J."/>
            <person name="Rechtsteiner A."/>
            <person name="Rho M."/>
            <person name="Rogozin I.B."/>
            <person name="Sakarya O."/>
            <person name="Salamov A."/>
            <person name="Schaack S."/>
            <person name="Shapiro H."/>
            <person name="Shiga Y."/>
            <person name="Skalitzky C."/>
            <person name="Smith Z."/>
            <person name="Souvorov A."/>
            <person name="Sung W."/>
            <person name="Tang Z."/>
            <person name="Tsuchiya D."/>
            <person name="Tu H."/>
            <person name="Vos H."/>
            <person name="Wang M."/>
            <person name="Wolf Y.I."/>
            <person name="Yamagata H."/>
            <person name="Yamada T."/>
            <person name="Ye Y."/>
            <person name="Shaw J.R."/>
            <person name="Andrews J."/>
            <person name="Crease T.J."/>
            <person name="Tang H."/>
            <person name="Lucas S.M."/>
            <person name="Robertson H.M."/>
            <person name="Bork P."/>
            <person name="Koonin E.V."/>
            <person name="Zdobnov E.M."/>
            <person name="Grigoriev I.V."/>
            <person name="Lynch M."/>
            <person name="Boore J.L."/>
        </authorList>
    </citation>
    <scope>NUCLEOTIDE SEQUENCE [LARGE SCALE GENOMIC DNA]</scope>
</reference>
<keyword evidence="2" id="KW-0597">Phosphoprotein</keyword>
<dbReference type="Proteomes" id="UP000000305">
    <property type="component" value="Unassembled WGS sequence"/>
</dbReference>
<dbReference type="InParanoid" id="E9G7P5"/>
<keyword evidence="7" id="KW-1185">Reference proteome</keyword>
<feature type="non-terminal residue" evidence="6">
    <location>
        <position position="70"/>
    </location>
</feature>
<comment type="subcellular location">
    <subcellularLocation>
        <location evidence="1">Nucleus</location>
    </subcellularLocation>
</comment>
<evidence type="ECO:0000259" key="5">
    <source>
        <dbReference type="PROSITE" id="PS52014"/>
    </source>
</evidence>
<dbReference type="Pfam" id="PF21524">
    <property type="entry name" value="SAMD1_WH"/>
    <property type="match status" value="1"/>
</dbReference>
<gene>
    <name evidence="6" type="ORF">DAPPUDRAFT_28540</name>
</gene>
<organism evidence="6 7">
    <name type="scientific">Daphnia pulex</name>
    <name type="common">Water flea</name>
    <dbReference type="NCBI Taxonomy" id="6669"/>
    <lineage>
        <taxon>Eukaryota</taxon>
        <taxon>Metazoa</taxon>
        <taxon>Ecdysozoa</taxon>
        <taxon>Arthropoda</taxon>
        <taxon>Crustacea</taxon>
        <taxon>Branchiopoda</taxon>
        <taxon>Diplostraca</taxon>
        <taxon>Cladocera</taxon>
        <taxon>Anomopoda</taxon>
        <taxon>Daphniidae</taxon>
        <taxon>Daphnia</taxon>
    </lineage>
</organism>
<dbReference type="AlphaFoldDB" id="E9G7P5"/>
<proteinExistence type="predicted"/>
<dbReference type="GO" id="GO:0006325">
    <property type="term" value="P:chromatin organization"/>
    <property type="evidence" value="ECO:0007669"/>
    <property type="project" value="UniProtKB-KW"/>
</dbReference>
<dbReference type="STRING" id="6669.E9G7P5"/>
<dbReference type="KEGG" id="dpx:DAPPUDRAFT_28540"/>
<protein>
    <recommendedName>
        <fullName evidence="5">SAMD1-like winged helix (WH) domain-containing protein</fullName>
    </recommendedName>
</protein>
<accession>E9G7P5</accession>